<organism evidence="2 3">
    <name type="scientific">Elliptochloris bilobata</name>
    <dbReference type="NCBI Taxonomy" id="381761"/>
    <lineage>
        <taxon>Eukaryota</taxon>
        <taxon>Viridiplantae</taxon>
        <taxon>Chlorophyta</taxon>
        <taxon>core chlorophytes</taxon>
        <taxon>Trebouxiophyceae</taxon>
        <taxon>Trebouxiophyceae incertae sedis</taxon>
        <taxon>Elliptochloris clade</taxon>
        <taxon>Elliptochloris</taxon>
    </lineage>
</organism>
<name>A0AAW1RWH2_9CHLO</name>
<dbReference type="Proteomes" id="UP001445335">
    <property type="component" value="Unassembled WGS sequence"/>
</dbReference>
<dbReference type="Gene3D" id="1.10.555.10">
    <property type="entry name" value="Rho GTPase activation protein"/>
    <property type="match status" value="1"/>
</dbReference>
<gene>
    <name evidence="2" type="ORF">WJX81_006097</name>
</gene>
<accession>A0AAW1RWH2</accession>
<dbReference type="EMBL" id="JALJOU010000020">
    <property type="protein sequence ID" value="KAK9838167.1"/>
    <property type="molecule type" value="Genomic_DNA"/>
</dbReference>
<feature type="domain" description="Rho-GAP" evidence="1">
    <location>
        <begin position="24"/>
        <end position="146"/>
    </location>
</feature>
<sequence>MQRRSRVPLFGRSISDFSGQPALVRDILAKLRGSLCHSDLFMKPCSPRTREKIVLMRKAWDAGTCPLRLAGVQDADAIAGALTLWLECLPEPLIPQQLYWPLLHAVRETDAETRRSKIQMLLRQVGSTALLVLFPLLELLHHLVVNHAPAHLLGVRASFPPGAYGISPRTVVLGAAEAAEGGKPGAGAVGAPDLAAGGLAGGAPKRRLSDEGKAMLGKEETAALALALAESAACSDRPGCLLLRSGGDSLRPLYVRYKRALRGQSAGPV</sequence>
<dbReference type="InterPro" id="IPR008936">
    <property type="entry name" value="Rho_GTPase_activation_prot"/>
</dbReference>
<dbReference type="GO" id="GO:0007165">
    <property type="term" value="P:signal transduction"/>
    <property type="evidence" value="ECO:0007669"/>
    <property type="project" value="InterPro"/>
</dbReference>
<dbReference type="SUPFAM" id="SSF48350">
    <property type="entry name" value="GTPase activation domain, GAP"/>
    <property type="match status" value="1"/>
</dbReference>
<evidence type="ECO:0000313" key="3">
    <source>
        <dbReference type="Proteomes" id="UP001445335"/>
    </source>
</evidence>
<dbReference type="AlphaFoldDB" id="A0AAW1RWH2"/>
<proteinExistence type="predicted"/>
<evidence type="ECO:0000259" key="1">
    <source>
        <dbReference type="Pfam" id="PF00620"/>
    </source>
</evidence>
<protein>
    <recommendedName>
        <fullName evidence="1">Rho-GAP domain-containing protein</fullName>
    </recommendedName>
</protein>
<dbReference type="Pfam" id="PF00620">
    <property type="entry name" value="RhoGAP"/>
    <property type="match status" value="1"/>
</dbReference>
<evidence type="ECO:0000313" key="2">
    <source>
        <dbReference type="EMBL" id="KAK9838167.1"/>
    </source>
</evidence>
<comment type="caution">
    <text evidence="2">The sequence shown here is derived from an EMBL/GenBank/DDBJ whole genome shotgun (WGS) entry which is preliminary data.</text>
</comment>
<reference evidence="2 3" key="1">
    <citation type="journal article" date="2024" name="Nat. Commun.">
        <title>Phylogenomics reveals the evolutionary origins of lichenization in chlorophyte algae.</title>
        <authorList>
            <person name="Puginier C."/>
            <person name="Libourel C."/>
            <person name="Otte J."/>
            <person name="Skaloud P."/>
            <person name="Haon M."/>
            <person name="Grisel S."/>
            <person name="Petersen M."/>
            <person name="Berrin J.G."/>
            <person name="Delaux P.M."/>
            <person name="Dal Grande F."/>
            <person name="Keller J."/>
        </authorList>
    </citation>
    <scope>NUCLEOTIDE SEQUENCE [LARGE SCALE GENOMIC DNA]</scope>
    <source>
        <strain evidence="2 3">SAG 245.80</strain>
    </source>
</reference>
<keyword evidence="3" id="KW-1185">Reference proteome</keyword>
<dbReference type="InterPro" id="IPR000198">
    <property type="entry name" value="RhoGAP_dom"/>
</dbReference>